<dbReference type="PROSITE" id="PS51464">
    <property type="entry name" value="SIS"/>
    <property type="match status" value="1"/>
</dbReference>
<dbReference type="InterPro" id="IPR046348">
    <property type="entry name" value="SIS_dom_sf"/>
</dbReference>
<dbReference type="PANTHER" id="PTHR30514">
    <property type="entry name" value="GLUCOKINASE"/>
    <property type="match status" value="1"/>
</dbReference>
<dbReference type="InterPro" id="IPR047640">
    <property type="entry name" value="RpiR-like"/>
</dbReference>
<evidence type="ECO:0000313" key="7">
    <source>
        <dbReference type="Proteomes" id="UP000640335"/>
    </source>
</evidence>
<dbReference type="Proteomes" id="UP000640335">
    <property type="component" value="Unassembled WGS sequence"/>
</dbReference>
<keyword evidence="3" id="KW-0804">Transcription</keyword>
<dbReference type="RefSeq" id="WP_191750838.1">
    <property type="nucleotide sequence ID" value="NZ_JACSQZ010000059.1"/>
</dbReference>
<keyword evidence="7" id="KW-1185">Reference proteome</keyword>
<dbReference type="SUPFAM" id="SSF53697">
    <property type="entry name" value="SIS domain"/>
    <property type="match status" value="1"/>
</dbReference>
<keyword evidence="1" id="KW-0805">Transcription regulation</keyword>
<dbReference type="Pfam" id="PF01418">
    <property type="entry name" value="HTH_6"/>
    <property type="match status" value="1"/>
</dbReference>
<dbReference type="SUPFAM" id="SSF46689">
    <property type="entry name" value="Homeodomain-like"/>
    <property type="match status" value="1"/>
</dbReference>
<sequence>MLENEIINTLTKKELIAYNYIYKNIKNIKYISIREIAKQSCVSTSTILSLIKKFGFSSYNEFKYFYLNKENNLDKKMYKINEIIESIKILEEHKDDYIEEAVELIKVSDYIIFTGIGNSAGIAQYGAKILSNNGKFALYQGDPFYNSKVLKGNGLVIILSVSGETKELYRQAMGYKEANIPIICITSSINGIISKIADYHISYNLNYECNDLLDFTSQIPVVYILEKISNLLHD</sequence>
<dbReference type="PANTHER" id="PTHR30514:SF1">
    <property type="entry name" value="HTH-TYPE TRANSCRIPTIONAL REGULATOR HEXR-RELATED"/>
    <property type="match status" value="1"/>
</dbReference>
<name>A0ABR8Q6N1_9CLOT</name>
<evidence type="ECO:0000313" key="6">
    <source>
        <dbReference type="EMBL" id="MBD7916088.1"/>
    </source>
</evidence>
<feature type="domain" description="SIS" evidence="5">
    <location>
        <begin position="101"/>
        <end position="234"/>
    </location>
</feature>
<dbReference type="Gene3D" id="1.10.10.10">
    <property type="entry name" value="Winged helix-like DNA-binding domain superfamily/Winged helix DNA-binding domain"/>
    <property type="match status" value="1"/>
</dbReference>
<dbReference type="CDD" id="cd05013">
    <property type="entry name" value="SIS_RpiR"/>
    <property type="match status" value="1"/>
</dbReference>
<dbReference type="PROSITE" id="PS51071">
    <property type="entry name" value="HTH_RPIR"/>
    <property type="match status" value="1"/>
</dbReference>
<dbReference type="InterPro" id="IPR036388">
    <property type="entry name" value="WH-like_DNA-bd_sf"/>
</dbReference>
<comment type="caution">
    <text evidence="6">The sequence shown here is derived from an EMBL/GenBank/DDBJ whole genome shotgun (WGS) entry which is preliminary data.</text>
</comment>
<dbReference type="Pfam" id="PF01380">
    <property type="entry name" value="SIS"/>
    <property type="match status" value="1"/>
</dbReference>
<accession>A0ABR8Q6N1</accession>
<reference evidence="6 7" key="1">
    <citation type="submission" date="2020-08" db="EMBL/GenBank/DDBJ databases">
        <title>A Genomic Blueprint of the Chicken Gut Microbiome.</title>
        <authorList>
            <person name="Gilroy R."/>
            <person name="Ravi A."/>
            <person name="Getino M."/>
            <person name="Pursley I."/>
            <person name="Horton D.L."/>
            <person name="Alikhan N.-F."/>
            <person name="Baker D."/>
            <person name="Gharbi K."/>
            <person name="Hall N."/>
            <person name="Watson M."/>
            <person name="Adriaenssens E.M."/>
            <person name="Foster-Nyarko E."/>
            <person name="Jarju S."/>
            <person name="Secka A."/>
            <person name="Antonio M."/>
            <person name="Oren A."/>
            <person name="Chaudhuri R."/>
            <person name="La Ragione R.M."/>
            <person name="Hildebrand F."/>
            <person name="Pallen M.J."/>
        </authorList>
    </citation>
    <scope>NUCLEOTIDE SEQUENCE [LARGE SCALE GENOMIC DNA]</scope>
    <source>
        <strain evidence="6 7">Sa3CUN1</strain>
    </source>
</reference>
<dbReference type="EMBL" id="JACSQZ010000059">
    <property type="protein sequence ID" value="MBD7916088.1"/>
    <property type="molecule type" value="Genomic_DNA"/>
</dbReference>
<evidence type="ECO:0000256" key="3">
    <source>
        <dbReference type="ARBA" id="ARBA00023163"/>
    </source>
</evidence>
<keyword evidence="2" id="KW-0238">DNA-binding</keyword>
<dbReference type="InterPro" id="IPR000281">
    <property type="entry name" value="HTH_RpiR"/>
</dbReference>
<evidence type="ECO:0000259" key="5">
    <source>
        <dbReference type="PROSITE" id="PS51464"/>
    </source>
</evidence>
<dbReference type="Gene3D" id="3.40.50.10490">
    <property type="entry name" value="Glucose-6-phosphate isomerase like protein, domain 1"/>
    <property type="match status" value="1"/>
</dbReference>
<dbReference type="InterPro" id="IPR035472">
    <property type="entry name" value="RpiR-like_SIS"/>
</dbReference>
<evidence type="ECO:0000256" key="2">
    <source>
        <dbReference type="ARBA" id="ARBA00023125"/>
    </source>
</evidence>
<gene>
    <name evidence="6" type="ORF">H9660_13115</name>
</gene>
<organism evidence="6 7">
    <name type="scientific">Clostridium gallinarum</name>
    <dbReference type="NCBI Taxonomy" id="2762246"/>
    <lineage>
        <taxon>Bacteria</taxon>
        <taxon>Bacillati</taxon>
        <taxon>Bacillota</taxon>
        <taxon>Clostridia</taxon>
        <taxon>Eubacteriales</taxon>
        <taxon>Clostridiaceae</taxon>
        <taxon>Clostridium</taxon>
    </lineage>
</organism>
<dbReference type="InterPro" id="IPR009057">
    <property type="entry name" value="Homeodomain-like_sf"/>
</dbReference>
<feature type="domain" description="HTH rpiR-type" evidence="4">
    <location>
        <begin position="1"/>
        <end position="73"/>
    </location>
</feature>
<proteinExistence type="predicted"/>
<protein>
    <submittedName>
        <fullName evidence="6">MurR/RpiR family transcriptional regulator</fullName>
    </submittedName>
</protein>
<evidence type="ECO:0000259" key="4">
    <source>
        <dbReference type="PROSITE" id="PS51071"/>
    </source>
</evidence>
<dbReference type="InterPro" id="IPR001347">
    <property type="entry name" value="SIS_dom"/>
</dbReference>
<evidence type="ECO:0000256" key="1">
    <source>
        <dbReference type="ARBA" id="ARBA00023015"/>
    </source>
</evidence>